<evidence type="ECO:0000256" key="4">
    <source>
        <dbReference type="ARBA" id="ARBA00023136"/>
    </source>
</evidence>
<dbReference type="GO" id="GO:0015421">
    <property type="term" value="F:ABC-type oligopeptide transporter activity"/>
    <property type="evidence" value="ECO:0007669"/>
    <property type="project" value="TreeGrafter"/>
</dbReference>
<sequence length="184" mass="21029">MKQVSTRSGNVAEFDAKNTPIELYRIVGGVFVILAAIGQFFFFVLSSERQIVRMRLAFYKNIMRQEMGWFDTNSCGEMTVKLTDDIAQIHDAIGDKLAIAIQYFAGAIFSWTVIFYYGWELALFMQIGAPFLIVSFAWMGNLKRRRLAHSPWTLEGPLCRGYKFKPARSPDLNVASAFLSRQWS</sequence>
<comment type="subcellular location">
    <subcellularLocation>
        <location evidence="1">Membrane</location>
        <topology evidence="1">Multi-pass membrane protein</topology>
    </subcellularLocation>
</comment>
<dbReference type="InterPro" id="IPR036640">
    <property type="entry name" value="ABC1_TM_sf"/>
</dbReference>
<evidence type="ECO:0000313" key="8">
    <source>
        <dbReference type="Proteomes" id="UP000735302"/>
    </source>
</evidence>
<keyword evidence="2 5" id="KW-0812">Transmembrane</keyword>
<dbReference type="GO" id="GO:0005524">
    <property type="term" value="F:ATP binding"/>
    <property type="evidence" value="ECO:0007669"/>
    <property type="project" value="InterPro"/>
</dbReference>
<dbReference type="InterPro" id="IPR039421">
    <property type="entry name" value="Type_1_exporter"/>
</dbReference>
<evidence type="ECO:0000313" key="7">
    <source>
        <dbReference type="EMBL" id="GFO46395.1"/>
    </source>
</evidence>
<organism evidence="7 8">
    <name type="scientific">Plakobranchus ocellatus</name>
    <dbReference type="NCBI Taxonomy" id="259542"/>
    <lineage>
        <taxon>Eukaryota</taxon>
        <taxon>Metazoa</taxon>
        <taxon>Spiralia</taxon>
        <taxon>Lophotrochozoa</taxon>
        <taxon>Mollusca</taxon>
        <taxon>Gastropoda</taxon>
        <taxon>Heterobranchia</taxon>
        <taxon>Euthyneura</taxon>
        <taxon>Panpulmonata</taxon>
        <taxon>Sacoglossa</taxon>
        <taxon>Placobranchoidea</taxon>
        <taxon>Plakobranchidae</taxon>
        <taxon>Plakobranchus</taxon>
    </lineage>
</organism>
<evidence type="ECO:0000259" key="6">
    <source>
        <dbReference type="PROSITE" id="PS50929"/>
    </source>
</evidence>
<dbReference type="InterPro" id="IPR011527">
    <property type="entry name" value="ABC1_TM_dom"/>
</dbReference>
<evidence type="ECO:0000256" key="2">
    <source>
        <dbReference type="ARBA" id="ARBA00022692"/>
    </source>
</evidence>
<reference evidence="7 8" key="1">
    <citation type="journal article" date="2021" name="Elife">
        <title>Chloroplast acquisition without the gene transfer in kleptoplastic sea slugs, Plakobranchus ocellatus.</title>
        <authorList>
            <person name="Maeda T."/>
            <person name="Takahashi S."/>
            <person name="Yoshida T."/>
            <person name="Shimamura S."/>
            <person name="Takaki Y."/>
            <person name="Nagai Y."/>
            <person name="Toyoda A."/>
            <person name="Suzuki Y."/>
            <person name="Arimoto A."/>
            <person name="Ishii H."/>
            <person name="Satoh N."/>
            <person name="Nishiyama T."/>
            <person name="Hasebe M."/>
            <person name="Maruyama T."/>
            <person name="Minagawa J."/>
            <person name="Obokata J."/>
            <person name="Shigenobu S."/>
        </authorList>
    </citation>
    <scope>NUCLEOTIDE SEQUENCE [LARGE SCALE GENOMIC DNA]</scope>
</reference>
<dbReference type="EMBL" id="BLXT01008183">
    <property type="protein sequence ID" value="GFO46395.1"/>
    <property type="molecule type" value="Genomic_DNA"/>
</dbReference>
<feature type="transmembrane region" description="Helical" evidence="5">
    <location>
        <begin position="23"/>
        <end position="45"/>
    </location>
</feature>
<protein>
    <submittedName>
        <fullName evidence="7">Multidrug resistance protein 1-like</fullName>
    </submittedName>
</protein>
<evidence type="ECO:0000256" key="5">
    <source>
        <dbReference type="SAM" id="Phobius"/>
    </source>
</evidence>
<feature type="transmembrane region" description="Helical" evidence="5">
    <location>
        <begin position="123"/>
        <end position="142"/>
    </location>
</feature>
<evidence type="ECO:0000256" key="3">
    <source>
        <dbReference type="ARBA" id="ARBA00022989"/>
    </source>
</evidence>
<accession>A0AAV4DQR0</accession>
<name>A0AAV4DQR0_9GAST</name>
<dbReference type="GO" id="GO:0090374">
    <property type="term" value="P:oligopeptide export from mitochondrion"/>
    <property type="evidence" value="ECO:0007669"/>
    <property type="project" value="TreeGrafter"/>
</dbReference>
<dbReference type="Proteomes" id="UP000735302">
    <property type="component" value="Unassembled WGS sequence"/>
</dbReference>
<keyword evidence="4 5" id="KW-0472">Membrane</keyword>
<dbReference type="Pfam" id="PF00664">
    <property type="entry name" value="ABC_membrane"/>
    <property type="match status" value="1"/>
</dbReference>
<evidence type="ECO:0000256" key="1">
    <source>
        <dbReference type="ARBA" id="ARBA00004141"/>
    </source>
</evidence>
<dbReference type="PANTHER" id="PTHR43394">
    <property type="entry name" value="ATP-DEPENDENT PERMEASE MDL1, MITOCHONDRIAL"/>
    <property type="match status" value="1"/>
</dbReference>
<gene>
    <name evidence="7" type="ORF">PoB_007290000</name>
</gene>
<feature type="transmembrane region" description="Helical" evidence="5">
    <location>
        <begin position="97"/>
        <end position="117"/>
    </location>
</feature>
<keyword evidence="8" id="KW-1185">Reference proteome</keyword>
<dbReference type="PROSITE" id="PS50929">
    <property type="entry name" value="ABC_TM1F"/>
    <property type="match status" value="1"/>
</dbReference>
<dbReference type="SUPFAM" id="SSF90123">
    <property type="entry name" value="ABC transporter transmembrane region"/>
    <property type="match status" value="1"/>
</dbReference>
<dbReference type="AlphaFoldDB" id="A0AAV4DQR0"/>
<dbReference type="Gene3D" id="1.20.1560.10">
    <property type="entry name" value="ABC transporter type 1, transmembrane domain"/>
    <property type="match status" value="1"/>
</dbReference>
<proteinExistence type="predicted"/>
<feature type="domain" description="ABC transmembrane type-1" evidence="6">
    <location>
        <begin position="26"/>
        <end position="146"/>
    </location>
</feature>
<keyword evidence="3 5" id="KW-1133">Transmembrane helix</keyword>
<dbReference type="PANTHER" id="PTHR43394:SF27">
    <property type="entry name" value="ATP-DEPENDENT TRANSLOCASE ABCB1-LIKE"/>
    <property type="match status" value="1"/>
</dbReference>
<comment type="caution">
    <text evidence="7">The sequence shown here is derived from an EMBL/GenBank/DDBJ whole genome shotgun (WGS) entry which is preliminary data.</text>
</comment>
<dbReference type="GO" id="GO:0005743">
    <property type="term" value="C:mitochondrial inner membrane"/>
    <property type="evidence" value="ECO:0007669"/>
    <property type="project" value="TreeGrafter"/>
</dbReference>